<name>A0A6J5WZC8_PRUAR</name>
<gene>
    <name evidence="1" type="ORF">ORAREDHAP_LOCUS20555</name>
</gene>
<dbReference type="CDD" id="cd00303">
    <property type="entry name" value="retropepsin_like"/>
    <property type="match status" value="1"/>
</dbReference>
<evidence type="ECO:0000313" key="2">
    <source>
        <dbReference type="Proteomes" id="UP000507245"/>
    </source>
</evidence>
<keyword evidence="2" id="KW-1185">Reference proteome</keyword>
<dbReference type="OrthoDB" id="913351at2759"/>
<dbReference type="InterPro" id="IPR021109">
    <property type="entry name" value="Peptidase_aspartic_dom_sf"/>
</dbReference>
<dbReference type="Proteomes" id="UP000507245">
    <property type="component" value="Unassembled WGS sequence"/>
</dbReference>
<dbReference type="EMBL" id="CAEKKB010000003">
    <property type="protein sequence ID" value="CAB4303818.1"/>
    <property type="molecule type" value="Genomic_DNA"/>
</dbReference>
<dbReference type="Pfam" id="PF13650">
    <property type="entry name" value="Asp_protease_2"/>
    <property type="match status" value="1"/>
</dbReference>
<evidence type="ECO:0000313" key="1">
    <source>
        <dbReference type="EMBL" id="CAB4303818.1"/>
    </source>
</evidence>
<proteinExistence type="predicted"/>
<organism evidence="1 2">
    <name type="scientific">Prunus armeniaca</name>
    <name type="common">Apricot</name>
    <name type="synonym">Armeniaca vulgaris</name>
    <dbReference type="NCBI Taxonomy" id="36596"/>
    <lineage>
        <taxon>Eukaryota</taxon>
        <taxon>Viridiplantae</taxon>
        <taxon>Streptophyta</taxon>
        <taxon>Embryophyta</taxon>
        <taxon>Tracheophyta</taxon>
        <taxon>Spermatophyta</taxon>
        <taxon>Magnoliopsida</taxon>
        <taxon>eudicotyledons</taxon>
        <taxon>Gunneridae</taxon>
        <taxon>Pentapetalae</taxon>
        <taxon>rosids</taxon>
        <taxon>fabids</taxon>
        <taxon>Rosales</taxon>
        <taxon>Rosaceae</taxon>
        <taxon>Amygdaloideae</taxon>
        <taxon>Amygdaleae</taxon>
        <taxon>Prunus</taxon>
    </lineage>
</organism>
<reference evidence="2" key="1">
    <citation type="journal article" date="2020" name="Genome Biol.">
        <title>Gamete binning: chromosome-level and haplotype-resolved genome assembly enabled by high-throughput single-cell sequencing of gamete genomes.</title>
        <authorList>
            <person name="Campoy J.A."/>
            <person name="Sun H."/>
            <person name="Goel M."/>
            <person name="Jiao W.-B."/>
            <person name="Folz-Donahue K."/>
            <person name="Wang N."/>
            <person name="Rubio M."/>
            <person name="Liu C."/>
            <person name="Kukat C."/>
            <person name="Ruiz D."/>
            <person name="Huettel B."/>
            <person name="Schneeberger K."/>
        </authorList>
    </citation>
    <scope>NUCLEOTIDE SEQUENCE [LARGE SCALE GENOMIC DNA]</scope>
    <source>
        <strain evidence="2">cv. Rojo Pasion</strain>
    </source>
</reference>
<protein>
    <submittedName>
        <fullName evidence="1">Uncharacterized protein</fullName>
    </submittedName>
</protein>
<sequence length="179" mass="19673">MIEIEGEDMGTNDREQEANGAAMEEGLVLSDDIPVQLHAIVDRRRSKGRAMKLMGQLQGVPILVFIDSGADRSFLNPKIAEQLNQHIEKQSIETVVVASDKPLSTKGVVQHDYRLLAVAGCDCRDWLETLGLVGWNFKDKTMEFTVDGVNHRIVGTTGSLQSTAQVCPLAVELSEEGWP</sequence>
<dbReference type="SUPFAM" id="SSF50630">
    <property type="entry name" value="Acid proteases"/>
    <property type="match status" value="1"/>
</dbReference>
<dbReference type="AlphaFoldDB" id="A0A6J5WZC8"/>
<dbReference type="Gene3D" id="2.40.70.10">
    <property type="entry name" value="Acid Proteases"/>
    <property type="match status" value="1"/>
</dbReference>
<accession>A0A6J5WZC8</accession>